<sequence length="92" mass="10376">MIETILIIIKHTLHRIVWSDLCDRVLDILNPVWRVTLTILSIISWDDLSLKHVIYSCSVKLILVLLVLISALVGQRPACALNITLIPPAIKN</sequence>
<name>J9GA76_9ZZZZ</name>
<dbReference type="EMBL" id="AMCI01002050">
    <property type="protein sequence ID" value="EJX03749.1"/>
    <property type="molecule type" value="Genomic_DNA"/>
</dbReference>
<evidence type="ECO:0000256" key="1">
    <source>
        <dbReference type="SAM" id="Phobius"/>
    </source>
</evidence>
<evidence type="ECO:0000313" key="2">
    <source>
        <dbReference type="EMBL" id="EJX03749.1"/>
    </source>
</evidence>
<keyword evidence="1" id="KW-0812">Transmembrane</keyword>
<keyword evidence="1" id="KW-0472">Membrane</keyword>
<comment type="caution">
    <text evidence="2">The sequence shown here is derived from an EMBL/GenBank/DDBJ whole genome shotgun (WGS) entry which is preliminary data.</text>
</comment>
<gene>
    <name evidence="2" type="ORF">EVA_08146</name>
</gene>
<proteinExistence type="predicted"/>
<keyword evidence="1" id="KW-1133">Transmembrane helix</keyword>
<organism evidence="2">
    <name type="scientific">gut metagenome</name>
    <dbReference type="NCBI Taxonomy" id="749906"/>
    <lineage>
        <taxon>unclassified sequences</taxon>
        <taxon>metagenomes</taxon>
        <taxon>organismal metagenomes</taxon>
    </lineage>
</organism>
<accession>J9GA76</accession>
<reference evidence="2" key="1">
    <citation type="journal article" date="2012" name="PLoS ONE">
        <title>Gene sets for utilization of primary and secondary nutrition supplies in the distal gut of endangered iberian lynx.</title>
        <authorList>
            <person name="Alcaide M."/>
            <person name="Messina E."/>
            <person name="Richter M."/>
            <person name="Bargiela R."/>
            <person name="Peplies J."/>
            <person name="Huws S.A."/>
            <person name="Newbold C.J."/>
            <person name="Golyshin P.N."/>
            <person name="Simon M.A."/>
            <person name="Lopez G."/>
            <person name="Yakimov M.M."/>
            <person name="Ferrer M."/>
        </authorList>
    </citation>
    <scope>NUCLEOTIDE SEQUENCE</scope>
</reference>
<protein>
    <submittedName>
        <fullName evidence="2">Uncharacterized protein</fullName>
    </submittedName>
</protein>
<dbReference type="AlphaFoldDB" id="J9GA76"/>
<feature type="transmembrane region" description="Helical" evidence="1">
    <location>
        <begin position="53"/>
        <end position="73"/>
    </location>
</feature>